<accession>A0AAN6V482</accession>
<dbReference type="EMBL" id="MU853576">
    <property type="protein sequence ID" value="KAK4144573.1"/>
    <property type="molecule type" value="Genomic_DNA"/>
</dbReference>
<organism evidence="3 4">
    <name type="scientific">Dichotomopilus funicola</name>
    <dbReference type="NCBI Taxonomy" id="1934379"/>
    <lineage>
        <taxon>Eukaryota</taxon>
        <taxon>Fungi</taxon>
        <taxon>Dikarya</taxon>
        <taxon>Ascomycota</taxon>
        <taxon>Pezizomycotina</taxon>
        <taxon>Sordariomycetes</taxon>
        <taxon>Sordariomycetidae</taxon>
        <taxon>Sordariales</taxon>
        <taxon>Chaetomiaceae</taxon>
        <taxon>Dichotomopilus</taxon>
    </lineage>
</organism>
<proteinExistence type="predicted"/>
<dbReference type="RefSeq" id="XP_062637944.1">
    <property type="nucleotide sequence ID" value="XM_062780402.1"/>
</dbReference>
<dbReference type="PANTHER" id="PTHR23028:SF125">
    <property type="entry name" value="ACYLTRANSFERASE"/>
    <property type="match status" value="1"/>
</dbReference>
<feature type="transmembrane region" description="Helical" evidence="1">
    <location>
        <begin position="278"/>
        <end position="296"/>
    </location>
</feature>
<protein>
    <submittedName>
        <fullName evidence="3">Acyltransferase 3</fullName>
    </submittedName>
</protein>
<dbReference type="GO" id="GO:0016747">
    <property type="term" value="F:acyltransferase activity, transferring groups other than amino-acyl groups"/>
    <property type="evidence" value="ECO:0007669"/>
    <property type="project" value="InterPro"/>
</dbReference>
<dbReference type="AlphaFoldDB" id="A0AAN6V482"/>
<keyword evidence="1" id="KW-1133">Transmembrane helix</keyword>
<feature type="transmembrane region" description="Helical" evidence="1">
    <location>
        <begin position="328"/>
        <end position="347"/>
    </location>
</feature>
<dbReference type="Proteomes" id="UP001302676">
    <property type="component" value="Unassembled WGS sequence"/>
</dbReference>
<keyword evidence="3" id="KW-0808">Transferase</keyword>
<dbReference type="Pfam" id="PF01757">
    <property type="entry name" value="Acyl_transf_3"/>
    <property type="match status" value="1"/>
</dbReference>
<evidence type="ECO:0000313" key="4">
    <source>
        <dbReference type="Proteomes" id="UP001302676"/>
    </source>
</evidence>
<feature type="transmembrane region" description="Helical" evidence="1">
    <location>
        <begin position="359"/>
        <end position="378"/>
    </location>
</feature>
<keyword evidence="1" id="KW-0472">Membrane</keyword>
<gene>
    <name evidence="3" type="ORF">C8A04DRAFT_27761</name>
</gene>
<sequence length="479" mass="55587">MKSATFRGLRQLLWPKGNSSSDAPRQLRPTAYLDGLRGFAAFLVYIHHHQLWAHDLRAYVVFENAYGYDNEYHLATLPGIRNFFTGGHMAVGIFYIISGYVLSVKPLSLIHAGEHLKLFDNIASAFFRRWFRLYIPIMVTTLVSAVSWHLFGNVIWNPTWEGKSTIAEELWNWYMEIKNFSFIYKEGWPWVSYNTHLWSIPLEMRGSLITYTACIALARASHQARLLCLLALTYYFLYVVDGYYCALFTAGMIHCDLDLLAKREGGYFPRWLRRLEPYKVPIFYTLFVFGMYLGGVPSHTQDLEDLRKSPGWYYLSFLKPQAVFDYKWFYLFFAGNMIVACIPRMPWLKRFFESRFCQFLGRVAFSLYLVHGPILATVGDRLYYMVGWIRDAADKHERVAHWANLFPLPKTGPMGLELGFLLPNIILLPFTLWVADVVTRGVDEPAVKIAAKLYKLVQSGEEQEQQQRPMTLAPLTRVD</sequence>
<feature type="domain" description="Acyltransferase 3" evidence="2">
    <location>
        <begin position="31"/>
        <end position="385"/>
    </location>
</feature>
<evidence type="ECO:0000313" key="3">
    <source>
        <dbReference type="EMBL" id="KAK4144573.1"/>
    </source>
</evidence>
<evidence type="ECO:0000259" key="2">
    <source>
        <dbReference type="Pfam" id="PF01757"/>
    </source>
</evidence>
<keyword evidence="3" id="KW-0012">Acyltransferase</keyword>
<comment type="caution">
    <text evidence="3">The sequence shown here is derived from an EMBL/GenBank/DDBJ whole genome shotgun (WGS) entry which is preliminary data.</text>
</comment>
<reference evidence="3" key="2">
    <citation type="submission" date="2023-05" db="EMBL/GenBank/DDBJ databases">
        <authorList>
            <consortium name="Lawrence Berkeley National Laboratory"/>
            <person name="Steindorff A."/>
            <person name="Hensen N."/>
            <person name="Bonometti L."/>
            <person name="Westerberg I."/>
            <person name="Brannstrom I.O."/>
            <person name="Guillou S."/>
            <person name="Cros-Aarteil S."/>
            <person name="Calhoun S."/>
            <person name="Haridas S."/>
            <person name="Kuo A."/>
            <person name="Mondo S."/>
            <person name="Pangilinan J."/>
            <person name="Riley R."/>
            <person name="Labutti K."/>
            <person name="Andreopoulos B."/>
            <person name="Lipzen A."/>
            <person name="Chen C."/>
            <person name="Yanf M."/>
            <person name="Daum C."/>
            <person name="Ng V."/>
            <person name="Clum A."/>
            <person name="Ohm R."/>
            <person name="Martin F."/>
            <person name="Silar P."/>
            <person name="Natvig D."/>
            <person name="Lalanne C."/>
            <person name="Gautier V."/>
            <person name="Ament-Velasquez S.L."/>
            <person name="Kruys A."/>
            <person name="Hutchinson M.I."/>
            <person name="Powell A.J."/>
            <person name="Barry K."/>
            <person name="Miller A.N."/>
            <person name="Grigoriev I.V."/>
            <person name="Debuchy R."/>
            <person name="Gladieux P."/>
            <person name="Thoren M.H."/>
            <person name="Johannesson H."/>
        </authorList>
    </citation>
    <scope>NUCLEOTIDE SEQUENCE</scope>
    <source>
        <strain evidence="3">CBS 141.50</strain>
    </source>
</reference>
<reference evidence="3" key="1">
    <citation type="journal article" date="2023" name="Mol. Phylogenet. Evol.">
        <title>Genome-scale phylogeny and comparative genomics of the fungal order Sordariales.</title>
        <authorList>
            <person name="Hensen N."/>
            <person name="Bonometti L."/>
            <person name="Westerberg I."/>
            <person name="Brannstrom I.O."/>
            <person name="Guillou S."/>
            <person name="Cros-Aarteil S."/>
            <person name="Calhoun S."/>
            <person name="Haridas S."/>
            <person name="Kuo A."/>
            <person name="Mondo S."/>
            <person name="Pangilinan J."/>
            <person name="Riley R."/>
            <person name="LaButti K."/>
            <person name="Andreopoulos B."/>
            <person name="Lipzen A."/>
            <person name="Chen C."/>
            <person name="Yan M."/>
            <person name="Daum C."/>
            <person name="Ng V."/>
            <person name="Clum A."/>
            <person name="Steindorff A."/>
            <person name="Ohm R.A."/>
            <person name="Martin F."/>
            <person name="Silar P."/>
            <person name="Natvig D.O."/>
            <person name="Lalanne C."/>
            <person name="Gautier V."/>
            <person name="Ament-Velasquez S.L."/>
            <person name="Kruys A."/>
            <person name="Hutchinson M.I."/>
            <person name="Powell A.J."/>
            <person name="Barry K."/>
            <person name="Miller A.N."/>
            <person name="Grigoriev I.V."/>
            <person name="Debuchy R."/>
            <person name="Gladieux P."/>
            <person name="Hiltunen Thoren M."/>
            <person name="Johannesson H."/>
        </authorList>
    </citation>
    <scope>NUCLEOTIDE SEQUENCE</scope>
    <source>
        <strain evidence="3">CBS 141.50</strain>
    </source>
</reference>
<keyword evidence="1" id="KW-0812">Transmembrane</keyword>
<evidence type="ECO:0000256" key="1">
    <source>
        <dbReference type="SAM" id="Phobius"/>
    </source>
</evidence>
<name>A0AAN6V482_9PEZI</name>
<keyword evidence="4" id="KW-1185">Reference proteome</keyword>
<feature type="transmembrane region" description="Helical" evidence="1">
    <location>
        <begin position="235"/>
        <end position="257"/>
    </location>
</feature>
<feature type="transmembrane region" description="Helical" evidence="1">
    <location>
        <begin position="133"/>
        <end position="151"/>
    </location>
</feature>
<dbReference type="PANTHER" id="PTHR23028">
    <property type="entry name" value="ACETYLTRANSFERASE"/>
    <property type="match status" value="1"/>
</dbReference>
<dbReference type="GeneID" id="87817015"/>
<dbReference type="InterPro" id="IPR002656">
    <property type="entry name" value="Acyl_transf_3_dom"/>
</dbReference>
<dbReference type="InterPro" id="IPR050879">
    <property type="entry name" value="Acyltransferase_3"/>
</dbReference>